<keyword evidence="1" id="KW-0378">Hydrolase</keyword>
<dbReference type="Gene3D" id="3.40.50.1820">
    <property type="entry name" value="alpha/beta hydrolase"/>
    <property type="match status" value="1"/>
</dbReference>
<evidence type="ECO:0000256" key="1">
    <source>
        <dbReference type="ARBA" id="ARBA00022801"/>
    </source>
</evidence>
<dbReference type="InterPro" id="IPR013094">
    <property type="entry name" value="AB_hydrolase_3"/>
</dbReference>
<comment type="caution">
    <text evidence="4">The sequence shown here is derived from an EMBL/GenBank/DDBJ whole genome shotgun (WGS) entry which is preliminary data.</text>
</comment>
<feature type="region of interest" description="Disordered" evidence="2">
    <location>
        <begin position="17"/>
        <end position="47"/>
    </location>
</feature>
<evidence type="ECO:0000313" key="5">
    <source>
        <dbReference type="Proteomes" id="UP000444960"/>
    </source>
</evidence>
<organism evidence="4 5">
    <name type="scientific">Gordonia spumicola</name>
    <dbReference type="NCBI Taxonomy" id="589161"/>
    <lineage>
        <taxon>Bacteria</taxon>
        <taxon>Bacillati</taxon>
        <taxon>Actinomycetota</taxon>
        <taxon>Actinomycetes</taxon>
        <taxon>Mycobacteriales</taxon>
        <taxon>Gordoniaceae</taxon>
        <taxon>Gordonia</taxon>
    </lineage>
</organism>
<dbReference type="Proteomes" id="UP000444960">
    <property type="component" value="Unassembled WGS sequence"/>
</dbReference>
<dbReference type="AlphaFoldDB" id="A0A7I9VC33"/>
<dbReference type="GO" id="GO:0016787">
    <property type="term" value="F:hydrolase activity"/>
    <property type="evidence" value="ECO:0007669"/>
    <property type="project" value="UniProtKB-KW"/>
</dbReference>
<dbReference type="PANTHER" id="PTHR48081:SF8">
    <property type="entry name" value="ALPHA_BETA HYDROLASE FOLD-3 DOMAIN-CONTAINING PROTEIN-RELATED"/>
    <property type="match status" value="1"/>
</dbReference>
<gene>
    <name evidence="4" type="ORF">nbrc107696_33820</name>
</gene>
<feature type="domain" description="Alpha/beta hydrolase fold-3" evidence="3">
    <location>
        <begin position="53"/>
        <end position="244"/>
    </location>
</feature>
<evidence type="ECO:0000313" key="4">
    <source>
        <dbReference type="EMBL" id="GEE02936.1"/>
    </source>
</evidence>
<dbReference type="PANTHER" id="PTHR48081">
    <property type="entry name" value="AB HYDROLASE SUPERFAMILY PROTEIN C4A8.06C"/>
    <property type="match status" value="1"/>
</dbReference>
<dbReference type="InterPro" id="IPR029058">
    <property type="entry name" value="AB_hydrolase_fold"/>
</dbReference>
<dbReference type="Pfam" id="PF07859">
    <property type="entry name" value="Abhydrolase_3"/>
    <property type="match status" value="1"/>
</dbReference>
<dbReference type="SUPFAM" id="SSF53474">
    <property type="entry name" value="alpha/beta-Hydrolases"/>
    <property type="match status" value="1"/>
</dbReference>
<proteinExistence type="predicted"/>
<evidence type="ECO:0000259" key="3">
    <source>
        <dbReference type="Pfam" id="PF07859"/>
    </source>
</evidence>
<sequence length="279" mass="30799">MDDDQIGVVAFDFEFVPGERGRPPQQAFERRDAARSGIAERREGQRRLEQDEPADICIDFARTLGVAVVSVDYRLSPENPAPSSLDDCYAGLAWVFREATARGFDTSRVAVGGASAGGGLAAGVTLMVHDRGEFTTVFQLLVYPMLDDRTALRSAVETRGMRVWMPASNEYAWRSYLGSAFGTDAVSSYAAPARRADLTGLPPAWIGVGDLDLFHDEDLDYARRLTDAGVPCETVVVPGAFHGFDIFFRTRPVTREFWRSQARALQRAFHPDLDESARL</sequence>
<reference evidence="5" key="1">
    <citation type="submission" date="2019-06" db="EMBL/GenBank/DDBJ databases">
        <title>Gordonia isolated from sludge of a wastewater treatment plant.</title>
        <authorList>
            <person name="Tamura T."/>
            <person name="Aoyama K."/>
            <person name="Kang Y."/>
            <person name="Saito S."/>
            <person name="Akiyama N."/>
            <person name="Yazawa K."/>
            <person name="Gonoi T."/>
            <person name="Mikami Y."/>
        </authorList>
    </citation>
    <scope>NUCLEOTIDE SEQUENCE [LARGE SCALE GENOMIC DNA]</scope>
    <source>
        <strain evidence="5">NBRC 107696</strain>
    </source>
</reference>
<name>A0A7I9VC33_9ACTN</name>
<evidence type="ECO:0000256" key="2">
    <source>
        <dbReference type="SAM" id="MobiDB-lite"/>
    </source>
</evidence>
<dbReference type="RefSeq" id="WP_228461552.1">
    <property type="nucleotide sequence ID" value="NZ_BJOV01000005.1"/>
</dbReference>
<dbReference type="EMBL" id="BJOV01000005">
    <property type="protein sequence ID" value="GEE02936.1"/>
    <property type="molecule type" value="Genomic_DNA"/>
</dbReference>
<keyword evidence="5" id="KW-1185">Reference proteome</keyword>
<dbReference type="InterPro" id="IPR050300">
    <property type="entry name" value="GDXG_lipolytic_enzyme"/>
</dbReference>
<accession>A0A7I9VC33</accession>
<protein>
    <recommendedName>
        <fullName evidence="3">Alpha/beta hydrolase fold-3 domain-containing protein</fullName>
    </recommendedName>
</protein>